<dbReference type="Gene3D" id="1.10.10.60">
    <property type="entry name" value="Homeodomain-like"/>
    <property type="match status" value="2"/>
</dbReference>
<dbReference type="Pfam" id="PF12833">
    <property type="entry name" value="HTH_18"/>
    <property type="match status" value="1"/>
</dbReference>
<dbReference type="Proteomes" id="UP001172083">
    <property type="component" value="Unassembled WGS sequence"/>
</dbReference>
<dbReference type="SUPFAM" id="SSF46689">
    <property type="entry name" value="Homeodomain-like"/>
    <property type="match status" value="2"/>
</dbReference>
<keyword evidence="6" id="KW-1185">Reference proteome</keyword>
<dbReference type="SMART" id="SM00342">
    <property type="entry name" value="HTH_ARAC"/>
    <property type="match status" value="1"/>
</dbReference>
<evidence type="ECO:0000313" key="5">
    <source>
        <dbReference type="EMBL" id="MDN5210462.1"/>
    </source>
</evidence>
<accession>A0ABT8KYC8</accession>
<keyword evidence="2" id="KW-0238">DNA-binding</keyword>
<name>A0ABT8KYC8_9BACT</name>
<dbReference type="EMBL" id="JAUJEB010000001">
    <property type="protein sequence ID" value="MDN5210462.1"/>
    <property type="molecule type" value="Genomic_DNA"/>
</dbReference>
<dbReference type="PROSITE" id="PS01124">
    <property type="entry name" value="HTH_ARAC_FAMILY_2"/>
    <property type="match status" value="1"/>
</dbReference>
<dbReference type="InterPro" id="IPR003313">
    <property type="entry name" value="AraC-bd"/>
</dbReference>
<dbReference type="InterPro" id="IPR037923">
    <property type="entry name" value="HTH-like"/>
</dbReference>
<evidence type="ECO:0000256" key="1">
    <source>
        <dbReference type="ARBA" id="ARBA00023015"/>
    </source>
</evidence>
<organism evidence="5 6">
    <name type="scientific">Agaribacillus aureus</name>
    <dbReference type="NCBI Taxonomy" id="3051825"/>
    <lineage>
        <taxon>Bacteria</taxon>
        <taxon>Pseudomonadati</taxon>
        <taxon>Bacteroidota</taxon>
        <taxon>Cytophagia</taxon>
        <taxon>Cytophagales</taxon>
        <taxon>Splendidivirgaceae</taxon>
        <taxon>Agaribacillus</taxon>
    </lineage>
</organism>
<dbReference type="RefSeq" id="WP_346755806.1">
    <property type="nucleotide sequence ID" value="NZ_JAUJEB010000001.1"/>
</dbReference>
<dbReference type="InterPro" id="IPR009057">
    <property type="entry name" value="Homeodomain-like_sf"/>
</dbReference>
<dbReference type="InterPro" id="IPR018060">
    <property type="entry name" value="HTH_AraC"/>
</dbReference>
<keyword evidence="1" id="KW-0805">Transcription regulation</keyword>
<protein>
    <submittedName>
        <fullName evidence="5">AraC family transcriptional regulator</fullName>
    </submittedName>
</protein>
<dbReference type="SUPFAM" id="SSF51215">
    <property type="entry name" value="Regulatory protein AraC"/>
    <property type="match status" value="1"/>
</dbReference>
<gene>
    <name evidence="5" type="ORF">QQ020_00335</name>
</gene>
<feature type="domain" description="HTH araC/xylS-type" evidence="4">
    <location>
        <begin position="193"/>
        <end position="291"/>
    </location>
</feature>
<dbReference type="InterPro" id="IPR014710">
    <property type="entry name" value="RmlC-like_jellyroll"/>
</dbReference>
<evidence type="ECO:0000313" key="6">
    <source>
        <dbReference type="Proteomes" id="UP001172083"/>
    </source>
</evidence>
<keyword evidence="3" id="KW-0804">Transcription</keyword>
<dbReference type="PANTHER" id="PTHR43280:SF30">
    <property type="entry name" value="MMSAB OPERON REGULATORY PROTEIN"/>
    <property type="match status" value="1"/>
</dbReference>
<proteinExistence type="predicted"/>
<reference evidence="5" key="1">
    <citation type="submission" date="2023-06" db="EMBL/GenBank/DDBJ databases">
        <title>Genomic of Agaribacillus aureum.</title>
        <authorList>
            <person name="Wang G."/>
        </authorList>
    </citation>
    <scope>NUCLEOTIDE SEQUENCE</scope>
    <source>
        <strain evidence="5">BMA12</strain>
    </source>
</reference>
<comment type="caution">
    <text evidence="5">The sequence shown here is derived from an EMBL/GenBank/DDBJ whole genome shotgun (WGS) entry which is preliminary data.</text>
</comment>
<evidence type="ECO:0000259" key="4">
    <source>
        <dbReference type="PROSITE" id="PS01124"/>
    </source>
</evidence>
<dbReference type="Gene3D" id="2.60.120.10">
    <property type="entry name" value="Jelly Rolls"/>
    <property type="match status" value="1"/>
</dbReference>
<sequence length="298" mass="34226">MILKENFFNYPAYSESDMKWGVVITALGHTHILPDSNYPPLLHPKSHQFSILKSRRVTEYQIIYITAGEGYFESENNIKHDIKAGAVFFLFPGVLHRYYPNKKTGWTEYYVGINGPYIDDMVKKGFLSINRPVFEIGVHEKLVQLYRDIFQIVKKGMAGYQQSASGIVWHLLGEILSLEKNKTVDSSTEQLIKSVKICVIEKISEKMDWDKVSRQHGISYSKLRKEFKAYVGMSPGQYHLQLRINQAKLMLSQTIEPIKLIATSLGFQNEYYFNTIFKKKTGTAPGTYRNSSRGSLTI</sequence>
<dbReference type="PANTHER" id="PTHR43280">
    <property type="entry name" value="ARAC-FAMILY TRANSCRIPTIONAL REGULATOR"/>
    <property type="match status" value="1"/>
</dbReference>
<evidence type="ECO:0000256" key="2">
    <source>
        <dbReference type="ARBA" id="ARBA00023125"/>
    </source>
</evidence>
<evidence type="ECO:0000256" key="3">
    <source>
        <dbReference type="ARBA" id="ARBA00023163"/>
    </source>
</evidence>
<dbReference type="Pfam" id="PF02311">
    <property type="entry name" value="AraC_binding"/>
    <property type="match status" value="1"/>
</dbReference>